<dbReference type="SMART" id="SM00771">
    <property type="entry name" value="ZipA_C"/>
    <property type="match status" value="1"/>
</dbReference>
<proteinExistence type="inferred from homology"/>
<evidence type="ECO:0000256" key="6">
    <source>
        <dbReference type="ARBA" id="ARBA00023136"/>
    </source>
</evidence>
<dbReference type="GO" id="GO:0000917">
    <property type="term" value="P:division septum assembly"/>
    <property type="evidence" value="ECO:0007669"/>
    <property type="project" value="TreeGrafter"/>
</dbReference>
<dbReference type="Gene3D" id="3.30.1400.10">
    <property type="entry name" value="ZipA, C-terminal FtsZ-binding domain"/>
    <property type="match status" value="1"/>
</dbReference>
<dbReference type="AlphaFoldDB" id="A0A450VBB0"/>
<evidence type="ECO:0000256" key="9">
    <source>
        <dbReference type="RuleBase" id="RU003612"/>
    </source>
</evidence>
<feature type="region of interest" description="Disordered" evidence="10">
    <location>
        <begin position="129"/>
        <end position="172"/>
    </location>
</feature>
<comment type="subunit">
    <text evidence="8">Interacts with FtsZ via their C-terminal domains.</text>
</comment>
<comment type="similarity">
    <text evidence="8 9">Belongs to the ZipA family.</text>
</comment>
<keyword evidence="1 8" id="KW-1003">Cell membrane</keyword>
<accession>A0A450VBB0</accession>
<dbReference type="EMBL" id="CAADFG010000252">
    <property type="protein sequence ID" value="VFK02069.1"/>
    <property type="molecule type" value="Genomic_DNA"/>
</dbReference>
<evidence type="ECO:0000313" key="14">
    <source>
        <dbReference type="EMBL" id="VFK05356.1"/>
    </source>
</evidence>
<feature type="compositionally biased region" description="Polar residues" evidence="10">
    <location>
        <begin position="94"/>
        <end position="106"/>
    </location>
</feature>
<dbReference type="InterPro" id="IPR036765">
    <property type="entry name" value="ZipA_FtsZ-bd_C_sf"/>
</dbReference>
<dbReference type="EMBL" id="CAADFI010000274">
    <property type="protein sequence ID" value="VFK02332.1"/>
    <property type="molecule type" value="Genomic_DNA"/>
</dbReference>
<feature type="transmembrane region" description="Helical" evidence="8">
    <location>
        <begin position="6"/>
        <end position="25"/>
    </location>
</feature>
<evidence type="ECO:0000313" key="12">
    <source>
        <dbReference type="EMBL" id="VFK02069.1"/>
    </source>
</evidence>
<dbReference type="NCBIfam" id="TIGR02205">
    <property type="entry name" value="septum_zipA"/>
    <property type="match status" value="1"/>
</dbReference>
<dbReference type="SUPFAM" id="SSF64383">
    <property type="entry name" value="Cell-division protein ZipA, C-terminal domain"/>
    <property type="match status" value="1"/>
</dbReference>
<evidence type="ECO:0000256" key="5">
    <source>
        <dbReference type="ARBA" id="ARBA00022989"/>
    </source>
</evidence>
<dbReference type="HAMAP" id="MF_00509">
    <property type="entry name" value="ZipA"/>
    <property type="match status" value="1"/>
</dbReference>
<gene>
    <name evidence="8" type="primary">zipA</name>
    <name evidence="12" type="ORF">BECKH772A_GA0070896_102523</name>
    <name evidence="13" type="ORF">BECKH772B_GA0070898_102743</name>
    <name evidence="14" type="ORF">BECKH772C_GA0070978_102623</name>
</gene>
<dbReference type="GO" id="GO:0043093">
    <property type="term" value="P:FtsZ-dependent cytokinesis"/>
    <property type="evidence" value="ECO:0007669"/>
    <property type="project" value="UniProtKB-UniRule"/>
</dbReference>
<keyword evidence="7 8" id="KW-0131">Cell cycle</keyword>
<feature type="domain" description="ZipA C-terminal FtsZ-binding" evidence="11">
    <location>
        <begin position="178"/>
        <end position="309"/>
    </location>
</feature>
<organism evidence="12">
    <name type="scientific">Candidatus Kentrum eta</name>
    <dbReference type="NCBI Taxonomy" id="2126337"/>
    <lineage>
        <taxon>Bacteria</taxon>
        <taxon>Pseudomonadati</taxon>
        <taxon>Pseudomonadota</taxon>
        <taxon>Gammaproteobacteria</taxon>
        <taxon>Candidatus Kentrum</taxon>
    </lineage>
</organism>
<evidence type="ECO:0000256" key="4">
    <source>
        <dbReference type="ARBA" id="ARBA00022692"/>
    </source>
</evidence>
<evidence type="ECO:0000256" key="3">
    <source>
        <dbReference type="ARBA" id="ARBA00022618"/>
    </source>
</evidence>
<feature type="compositionally biased region" description="Basic and acidic residues" evidence="10">
    <location>
        <begin position="148"/>
        <end position="161"/>
    </location>
</feature>
<evidence type="ECO:0000259" key="11">
    <source>
        <dbReference type="SMART" id="SM00771"/>
    </source>
</evidence>
<reference evidence="12" key="1">
    <citation type="submission" date="2019-02" db="EMBL/GenBank/DDBJ databases">
        <authorList>
            <person name="Gruber-Vodicka R. H."/>
            <person name="Seah K. B. B."/>
        </authorList>
    </citation>
    <scope>NUCLEOTIDE SEQUENCE</scope>
    <source>
        <strain evidence="14">BECK_SA2B12</strain>
        <strain evidence="12">BECK_SA2B15</strain>
        <strain evidence="13">BECK_SA2B20</strain>
    </source>
</reference>
<protein>
    <recommendedName>
        <fullName evidence="8 9">Cell division protein ZipA</fullName>
    </recommendedName>
</protein>
<keyword evidence="2 8" id="KW-0997">Cell inner membrane</keyword>
<evidence type="ECO:0000256" key="7">
    <source>
        <dbReference type="ARBA" id="ARBA00023306"/>
    </source>
</evidence>
<dbReference type="EMBL" id="CAADFJ010000262">
    <property type="protein sequence ID" value="VFK05356.1"/>
    <property type="molecule type" value="Genomic_DNA"/>
</dbReference>
<dbReference type="InterPro" id="IPR007449">
    <property type="entry name" value="ZipA_FtsZ-bd_C"/>
</dbReference>
<evidence type="ECO:0000313" key="13">
    <source>
        <dbReference type="EMBL" id="VFK02332.1"/>
    </source>
</evidence>
<feature type="compositionally biased region" description="Basic and acidic residues" evidence="10">
    <location>
        <begin position="50"/>
        <end position="68"/>
    </location>
</feature>
<dbReference type="GO" id="GO:0005886">
    <property type="term" value="C:plasma membrane"/>
    <property type="evidence" value="ECO:0007669"/>
    <property type="project" value="UniProtKB-SubCell"/>
</dbReference>
<dbReference type="InterPro" id="IPR011919">
    <property type="entry name" value="Cell_div_ZipA"/>
</dbReference>
<keyword evidence="6 8" id="KW-0472">Membrane</keyword>
<evidence type="ECO:0000256" key="1">
    <source>
        <dbReference type="ARBA" id="ARBA00022475"/>
    </source>
</evidence>
<evidence type="ECO:0000256" key="2">
    <source>
        <dbReference type="ARBA" id="ARBA00022519"/>
    </source>
</evidence>
<evidence type="ECO:0000256" key="8">
    <source>
        <dbReference type="HAMAP-Rule" id="MF_00509"/>
    </source>
</evidence>
<sequence>MDNLRLILFISGILLIAAIYAWEIFRERRANAQRPDIFDDDALLQQNNPGDEHHADTDRDYSLDRHSSDRTEIRDKVVLGDLDALDKNDARNEPSATVSDDAQTTPIERAPVEMTGTAEEAAVLKVTAKDITDPEPSAGADILAPSAEKSRAGKGQSDKGRAGKGRLGRTTGKSARAEKLVIALTIMAKAGRRFMGPAIHEQFESAGMHFGEMRIFHHFGIDVQQTDQPIFSAADILEPGTFSLDNLENRTTSGLVLFMQLPGPLDGLVAFDLMLNAAQKLAKSLDGELCDDTRSTLTTQAANHLRERIEEMKRKQLV</sequence>
<name>A0A450VBB0_9GAMM</name>
<keyword evidence="5 8" id="KW-1133">Transmembrane helix</keyword>
<keyword evidence="3 8" id="KW-0132">Cell division</keyword>
<dbReference type="GO" id="GO:0032153">
    <property type="term" value="C:cell division site"/>
    <property type="evidence" value="ECO:0007669"/>
    <property type="project" value="UniProtKB-UniRule"/>
</dbReference>
<comment type="subcellular location">
    <subcellularLocation>
        <location evidence="8">Cell inner membrane</location>
        <topology evidence="8">Single-pass type I membrane protein</topology>
    </subcellularLocation>
    <text evidence="8">Localizes to the Z ring in an FtsZ-dependent manner.</text>
</comment>
<comment type="function">
    <text evidence="8 9">Essential cell division protein that stabilizes the FtsZ protofilaments by cross-linking them and that serves as a cytoplasmic membrane anchor for the Z ring. Also required for the recruitment to the septal ring of downstream cell division proteins.</text>
</comment>
<dbReference type="Pfam" id="PF04354">
    <property type="entry name" value="ZipA_C"/>
    <property type="match status" value="1"/>
</dbReference>
<feature type="region of interest" description="Disordered" evidence="10">
    <location>
        <begin position="85"/>
        <end position="116"/>
    </location>
</feature>
<evidence type="ECO:0000256" key="10">
    <source>
        <dbReference type="SAM" id="MobiDB-lite"/>
    </source>
</evidence>
<dbReference type="PANTHER" id="PTHR38685">
    <property type="entry name" value="CELL DIVISION PROTEIN ZIPA"/>
    <property type="match status" value="1"/>
</dbReference>
<dbReference type="PANTHER" id="PTHR38685:SF1">
    <property type="entry name" value="CELL DIVISION PROTEIN ZIPA"/>
    <property type="match status" value="1"/>
</dbReference>
<feature type="region of interest" description="Disordered" evidence="10">
    <location>
        <begin position="42"/>
        <end position="68"/>
    </location>
</feature>
<keyword evidence="4 8" id="KW-0812">Transmembrane</keyword>